<dbReference type="EMBL" id="QGGI01000009">
    <property type="protein sequence ID" value="PWJ92179.1"/>
    <property type="molecule type" value="Genomic_DNA"/>
</dbReference>
<dbReference type="HAMAP" id="MF_00242">
    <property type="entry name" value="Arg_deiminase"/>
    <property type="match status" value="1"/>
</dbReference>
<comment type="caution">
    <text evidence="5">The sequence shown here is derived from an EMBL/GenBank/DDBJ whole genome shotgun (WGS) entry which is preliminary data.</text>
</comment>
<proteinExistence type="inferred from homology"/>
<keyword evidence="6" id="KW-1185">Reference proteome</keyword>
<evidence type="ECO:0000256" key="4">
    <source>
        <dbReference type="PIRSR" id="PIRSR006356-1"/>
    </source>
</evidence>
<evidence type="ECO:0000256" key="2">
    <source>
        <dbReference type="ARBA" id="ARBA00022801"/>
    </source>
</evidence>
<dbReference type="Gene3D" id="3.75.10.10">
    <property type="entry name" value="L-arginine/glycine Amidinotransferase, Chain A"/>
    <property type="match status" value="1"/>
</dbReference>
<evidence type="ECO:0000313" key="6">
    <source>
        <dbReference type="Proteomes" id="UP000245921"/>
    </source>
</evidence>
<dbReference type="PANTHER" id="PTHR47271">
    <property type="entry name" value="ARGININE DEIMINASE"/>
    <property type="match status" value="1"/>
</dbReference>
<dbReference type="Pfam" id="PF02274">
    <property type="entry name" value="ADI"/>
    <property type="match status" value="1"/>
</dbReference>
<gene>
    <name evidence="3" type="primary">arcA</name>
    <name evidence="5" type="ORF">C7380_10962</name>
</gene>
<accession>A0AA45C6L8</accession>
<dbReference type="InterPro" id="IPR003876">
    <property type="entry name" value="Arg_deiminase"/>
</dbReference>
<dbReference type="Proteomes" id="UP000245921">
    <property type="component" value="Unassembled WGS sequence"/>
</dbReference>
<keyword evidence="3" id="KW-0056">Arginine metabolism</keyword>
<dbReference type="PIRSF" id="PIRSF006356">
    <property type="entry name" value="Arg_deiminase"/>
    <property type="match status" value="1"/>
</dbReference>
<dbReference type="Gene3D" id="1.10.3930.10">
    <property type="entry name" value="Arginine deiminase"/>
    <property type="match status" value="1"/>
</dbReference>
<dbReference type="RefSeq" id="WP_109604902.1">
    <property type="nucleotide sequence ID" value="NZ_JAMHJO010000009.1"/>
</dbReference>
<dbReference type="PANTHER" id="PTHR47271:SF2">
    <property type="entry name" value="ARGININE DEIMINASE"/>
    <property type="match status" value="1"/>
</dbReference>
<dbReference type="NCBIfam" id="TIGR01078">
    <property type="entry name" value="arcA"/>
    <property type="match status" value="1"/>
</dbReference>
<dbReference type="GO" id="GO:0016990">
    <property type="term" value="F:arginine deiminase activity"/>
    <property type="evidence" value="ECO:0007669"/>
    <property type="project" value="UniProtKB-UniRule"/>
</dbReference>
<evidence type="ECO:0000313" key="5">
    <source>
        <dbReference type="EMBL" id="PWJ92179.1"/>
    </source>
</evidence>
<keyword evidence="3" id="KW-0963">Cytoplasm</keyword>
<dbReference type="PRINTS" id="PR01466">
    <property type="entry name" value="ARGDEIMINASE"/>
</dbReference>
<dbReference type="EC" id="3.5.3.6" evidence="3"/>
<evidence type="ECO:0000256" key="1">
    <source>
        <dbReference type="ARBA" id="ARBA00010206"/>
    </source>
</evidence>
<protein>
    <recommendedName>
        <fullName evidence="3">Arginine deiminase</fullName>
        <shortName evidence="3">ADI</shortName>
        <ecNumber evidence="3">3.5.3.6</ecNumber>
    </recommendedName>
    <alternativeName>
        <fullName evidence="3">Arginine dihydrolase</fullName>
        <shortName evidence="3">AD</shortName>
    </alternativeName>
</protein>
<dbReference type="AlphaFoldDB" id="A0AA45C6L8"/>
<organism evidence="5 6">
    <name type="scientific">Oceanotoga teriensis</name>
    <dbReference type="NCBI Taxonomy" id="515440"/>
    <lineage>
        <taxon>Bacteria</taxon>
        <taxon>Thermotogati</taxon>
        <taxon>Thermotogota</taxon>
        <taxon>Thermotogae</taxon>
        <taxon>Petrotogales</taxon>
        <taxon>Petrotogaceae</taxon>
        <taxon>Oceanotoga</taxon>
    </lineage>
</organism>
<comment type="pathway">
    <text evidence="3">Amino-acid degradation; L-arginine degradation via ADI pathway; carbamoyl phosphate from L-arginine: step 1/2.</text>
</comment>
<evidence type="ECO:0000256" key="3">
    <source>
        <dbReference type="HAMAP-Rule" id="MF_00242"/>
    </source>
</evidence>
<dbReference type="NCBIfam" id="NF002381">
    <property type="entry name" value="PRK01388.1"/>
    <property type="match status" value="1"/>
</dbReference>
<comment type="subcellular location">
    <subcellularLocation>
        <location evidence="3">Cytoplasm</location>
    </subcellularLocation>
</comment>
<comment type="catalytic activity">
    <reaction evidence="3">
        <text>L-arginine + H2O = L-citrulline + NH4(+)</text>
        <dbReference type="Rhea" id="RHEA:19597"/>
        <dbReference type="ChEBI" id="CHEBI:15377"/>
        <dbReference type="ChEBI" id="CHEBI:28938"/>
        <dbReference type="ChEBI" id="CHEBI:32682"/>
        <dbReference type="ChEBI" id="CHEBI:57743"/>
        <dbReference type="EC" id="3.5.3.6"/>
    </reaction>
</comment>
<reference evidence="5 6" key="1">
    <citation type="submission" date="2018-05" db="EMBL/GenBank/DDBJ databases">
        <title>Genomic Encyclopedia of Type Strains, Phase IV (KMG-IV): sequencing the most valuable type-strain genomes for metagenomic binning, comparative biology and taxonomic classification.</title>
        <authorList>
            <person name="Goeker M."/>
        </authorList>
    </citation>
    <scope>NUCLEOTIDE SEQUENCE [LARGE SCALE GENOMIC DNA]</scope>
    <source>
        <strain evidence="5 6">DSM 24906</strain>
    </source>
</reference>
<dbReference type="SUPFAM" id="SSF55909">
    <property type="entry name" value="Pentein"/>
    <property type="match status" value="1"/>
</dbReference>
<sequence length="405" mass="46913">MIKVYSEIGKLRSVLLHRPGNELENLAPKYLSDLLFDDIPYLEKAREEHDVFAQLLRDNGVKVNYITHLLSNTLKSNELKEQFLNEFLDLSDINNKYIREALKDYLLNMNISEMIDKLTSGIRTNELKLKKEVFSVKVRKSNMDIPFFLNPMPNLYFQRDPVAMIGKGATINRMRTPARRRESMFMEYVLKYNEDFKNTPLYYDKKLPYAIEGGDILIFNEKVLAVGISQRTDPEALEILAKKIFDEYDDTFETILGFLIPAKRAYMHLDTVFTQLDYDKFVVHPEMQEVIKIFGIQKKDHDEYTINEEKGTLKEILEKHLDVDKITLLKCGNGDEIAAAREQWNDGSNTLAIEPGTVITYDRNYITNKELKNAGIKVIEFPASELSRGRGGPRCMSMPLIRDDI</sequence>
<comment type="similarity">
    <text evidence="1 3">Belongs to the arginine deiminase family.</text>
</comment>
<dbReference type="GO" id="GO:0019546">
    <property type="term" value="P:L-arginine deiminase pathway"/>
    <property type="evidence" value="ECO:0007669"/>
    <property type="project" value="UniProtKB-UniRule"/>
</dbReference>
<name>A0AA45C6L8_9BACT</name>
<keyword evidence="2 3" id="KW-0378">Hydrolase</keyword>
<feature type="active site" description="Amidino-cysteine intermediate" evidence="3 4">
    <location>
        <position position="395"/>
    </location>
</feature>
<dbReference type="GO" id="GO:0005737">
    <property type="term" value="C:cytoplasm"/>
    <property type="evidence" value="ECO:0007669"/>
    <property type="project" value="UniProtKB-SubCell"/>
</dbReference>